<proteinExistence type="predicted"/>
<evidence type="ECO:0008006" key="5">
    <source>
        <dbReference type="Google" id="ProtNLM"/>
    </source>
</evidence>
<dbReference type="EMBL" id="LWGZ01000496">
    <property type="protein sequence ID" value="OAX60804.1"/>
    <property type="molecule type" value="Genomic_DNA"/>
</dbReference>
<reference evidence="3 4" key="1">
    <citation type="submission" date="2016-04" db="EMBL/GenBank/DDBJ databases">
        <title>Identification of putative biosynthetic pathways for the production of bioactive secondary metabolites by the marine actinomycete Kocuria kristinae RUTW2-3.</title>
        <authorList>
            <person name="Waterworth S.C."/>
            <person name="Walmsley T.A."/>
            <person name="Matongo T."/>
            <person name="Davies-Coleman M.T."/>
            <person name="Dorrington R.A."/>
        </authorList>
    </citation>
    <scope>NUCLEOTIDE SEQUENCE [LARGE SCALE GENOMIC DNA]</scope>
    <source>
        <strain evidence="3 4">RUTW4-5</strain>
    </source>
</reference>
<gene>
    <name evidence="3" type="ORF">A5N15_05690</name>
</gene>
<evidence type="ECO:0000313" key="3">
    <source>
        <dbReference type="EMBL" id="OAX60804.1"/>
    </source>
</evidence>
<sequence>MAAQELGVAKEVMVLAAALTIQDPRERPADKRQQADELHARFRDDRSDFSSFLLLWQHLQEKQRELSSSQFRKLCRREFINYVRVREWQDLYEQLRQLGQQAEVRVGKGRDIDPGVNEEAVHRALLTGLLSHVGLRDERKRDYQGARGTRFAIFPGSGLFKRNPDWVVAAELVETSRLWARTVAAVRPEWIEQAAGNLLKRTHSEPHWSAQRGSVMAYEKATLYGVPVYAERPVDYWRIDPELSRELFIRKALVEGDWRTRHRFFRRNQQRLAEVEALEARLRRRDLRVDDDALYAFYDARIPAEVVSERHFDRWWKRARQEDEHLLDLDPERLVDAEAAEYDESAFPRVWEVDTEDSTLRLDLRYEFAPPPPARRRPARTGCSCRCPWCS</sequence>
<dbReference type="Pfam" id="PF11898">
    <property type="entry name" value="DUF3418"/>
    <property type="match status" value="1"/>
</dbReference>
<protein>
    <recommendedName>
        <fullName evidence="5">ATP-dependent RNA helicase HrpA</fullName>
    </recommendedName>
</protein>
<dbReference type="Pfam" id="PF07717">
    <property type="entry name" value="OB_NTP_bind"/>
    <property type="match status" value="1"/>
</dbReference>
<name>A0A657IUT6_9MICC</name>
<organism evidence="3 4">
    <name type="scientific">Rothia kristinae</name>
    <dbReference type="NCBI Taxonomy" id="37923"/>
    <lineage>
        <taxon>Bacteria</taxon>
        <taxon>Bacillati</taxon>
        <taxon>Actinomycetota</taxon>
        <taxon>Actinomycetes</taxon>
        <taxon>Micrococcales</taxon>
        <taxon>Micrococcaceae</taxon>
        <taxon>Rothia</taxon>
    </lineage>
</organism>
<feature type="domain" description="DEAD-box helicase OB fold" evidence="1">
    <location>
        <begin position="121"/>
        <end position="197"/>
    </location>
</feature>
<evidence type="ECO:0000313" key="4">
    <source>
        <dbReference type="Proteomes" id="UP000092021"/>
    </source>
</evidence>
<dbReference type="InterPro" id="IPR024590">
    <property type="entry name" value="HrpA_C"/>
</dbReference>
<accession>A0A657IUT6</accession>
<dbReference type="InterPro" id="IPR011709">
    <property type="entry name" value="DEAD-box_helicase_OB_fold"/>
</dbReference>
<dbReference type="Proteomes" id="UP000092021">
    <property type="component" value="Unassembled WGS sequence"/>
</dbReference>
<dbReference type="AlphaFoldDB" id="A0A657IUT6"/>
<evidence type="ECO:0000259" key="2">
    <source>
        <dbReference type="Pfam" id="PF11898"/>
    </source>
</evidence>
<feature type="domain" description="RNA helicase HrpA C-terminal" evidence="2">
    <location>
        <begin position="211"/>
        <end position="370"/>
    </location>
</feature>
<evidence type="ECO:0000259" key="1">
    <source>
        <dbReference type="Pfam" id="PF07717"/>
    </source>
</evidence>
<comment type="caution">
    <text evidence="3">The sequence shown here is derived from an EMBL/GenBank/DDBJ whole genome shotgun (WGS) entry which is preliminary data.</text>
</comment>